<name>A0ABQ1WRK2_9FLAO</name>
<keyword evidence="2" id="KW-1185">Reference proteome</keyword>
<dbReference type="Proteomes" id="UP000605733">
    <property type="component" value="Unassembled WGS sequence"/>
</dbReference>
<proteinExistence type="predicted"/>
<reference evidence="2" key="1">
    <citation type="journal article" date="2019" name="Int. J. Syst. Evol. Microbiol.">
        <title>The Global Catalogue of Microorganisms (GCM) 10K type strain sequencing project: providing services to taxonomists for standard genome sequencing and annotation.</title>
        <authorList>
            <consortium name="The Broad Institute Genomics Platform"/>
            <consortium name="The Broad Institute Genome Sequencing Center for Infectious Disease"/>
            <person name="Wu L."/>
            <person name="Ma J."/>
        </authorList>
    </citation>
    <scope>NUCLEOTIDE SEQUENCE [LARGE SCALE GENOMIC DNA]</scope>
    <source>
        <strain evidence="2">CGMCC 1.15422</strain>
    </source>
</reference>
<protein>
    <recommendedName>
        <fullName evidence="3">Adhesin domain-containing protein</fullName>
    </recommendedName>
</protein>
<comment type="caution">
    <text evidence="1">The sequence shown here is derived from an EMBL/GenBank/DDBJ whole genome shotgun (WGS) entry which is preliminary data.</text>
</comment>
<organism evidence="1 2">
    <name type="scientific">Christiangramia forsetii</name>
    <dbReference type="NCBI Taxonomy" id="411153"/>
    <lineage>
        <taxon>Bacteria</taxon>
        <taxon>Pseudomonadati</taxon>
        <taxon>Bacteroidota</taxon>
        <taxon>Flavobacteriia</taxon>
        <taxon>Flavobacteriales</taxon>
        <taxon>Flavobacteriaceae</taxon>
        <taxon>Christiangramia</taxon>
    </lineage>
</organism>
<dbReference type="RefSeq" id="WP_011709735.1">
    <property type="nucleotide sequence ID" value="NZ_BMIX01000005.1"/>
</dbReference>
<gene>
    <name evidence="1" type="ORF">GCM10011532_23530</name>
</gene>
<evidence type="ECO:0000313" key="1">
    <source>
        <dbReference type="EMBL" id="GGG39035.1"/>
    </source>
</evidence>
<dbReference type="EMBL" id="BMIX01000005">
    <property type="protein sequence ID" value="GGG39035.1"/>
    <property type="molecule type" value="Genomic_DNA"/>
</dbReference>
<sequence>MKTILSSILIFAVLAPGLPYYDANMAIKSCISLENELNGKHTKEKKITEEFNVNSNSNLSINNSYGNVDITTWDEDRVVIEVIIKTNGNDEDKVQEKLEEIHVDFDQSSSGVSAKTRFSKEEKSWWKSLTGGFDNVNMEVNYIIRAPEGNHLDINNDYGGIYIDKTTGNAKIRCDYGKIDIGELRGKSNYFNFDYTRNSRIGYVTNAEINADYSDYEIEEAGQLTISADYSKSKIGKVSKMEFNCDYGSVEVGKVKVLVGNGDYLTTKIDRVFNSLDLNMDYGSLSIEKIVKDASKIDINTDYAGVNIGYDHEMSFQFDIKTSYGGISGMEDLEIRKRDQGNSNHSISGYYGSSSNDTKINISTSYGSVKFNKN</sequence>
<accession>A0ABQ1WRK2</accession>
<evidence type="ECO:0000313" key="2">
    <source>
        <dbReference type="Proteomes" id="UP000605733"/>
    </source>
</evidence>
<evidence type="ECO:0008006" key="3">
    <source>
        <dbReference type="Google" id="ProtNLM"/>
    </source>
</evidence>